<dbReference type="InterPro" id="IPR006108">
    <property type="entry name" value="3HC_DH_C"/>
</dbReference>
<evidence type="ECO:0000256" key="2">
    <source>
        <dbReference type="ARBA" id="ARBA00009463"/>
    </source>
</evidence>
<feature type="domain" description="3-hydroxyacyl-CoA dehydrogenase C-terminal" evidence="5">
    <location>
        <begin position="189"/>
        <end position="285"/>
    </location>
</feature>
<keyword evidence="3" id="KW-0560">Oxidoreductase</keyword>
<evidence type="ECO:0000256" key="4">
    <source>
        <dbReference type="SAM" id="MobiDB-lite"/>
    </source>
</evidence>
<dbReference type="PANTHER" id="PTHR48075:SF9">
    <property type="entry name" value="3-HYDROXYBUTYRYL-COA DEHYDROGENASE"/>
    <property type="match status" value="1"/>
</dbReference>
<dbReference type="RefSeq" id="WP_189744972.1">
    <property type="nucleotide sequence ID" value="NZ_BMRL01000016.1"/>
</dbReference>
<comment type="pathway">
    <text evidence="1">Lipid metabolism; butanoate metabolism.</text>
</comment>
<evidence type="ECO:0000259" key="5">
    <source>
        <dbReference type="Pfam" id="PF00725"/>
    </source>
</evidence>
<dbReference type="InterPro" id="IPR006176">
    <property type="entry name" value="3-OHacyl-CoA_DH_NAD-bd"/>
</dbReference>
<sequence length="320" mass="33740">MTDVERVGIVGCGLMGSGIAEVCARAGRDVVVVETTRTAAAAGLERITRSLARAAASGKLTAAERDAAVGRIAVTTDVARLADRDLVVEAVAEDERAKLEVFALLDRVVERRDAVLATNTSSIPVIRLAAAVSRPEQVVGLHFFNPVPVLALVELVPSLLTGDETVRRAHAFASEVLGKEVVRARDRAGFVVNALLVPYLLAAVRMAEHGAASAEDIDRGMTLGCAHPLGPLALADLIGLDTVQAIARSMYAEYREPLYAPPPLLARMVDAGRLGRKTGRGFHTYGDRGGGPMREDGGVVATATGPTRPVHGRRHGEQPT</sequence>
<proteinExistence type="inferred from homology"/>
<dbReference type="GeneID" id="95594848"/>
<dbReference type="Gene3D" id="1.10.1040.10">
    <property type="entry name" value="N-(1-d-carboxylethyl)-l-norvaline Dehydrogenase, domain 2"/>
    <property type="match status" value="1"/>
</dbReference>
<evidence type="ECO:0000259" key="6">
    <source>
        <dbReference type="Pfam" id="PF02737"/>
    </source>
</evidence>
<dbReference type="NCBIfam" id="NF005875">
    <property type="entry name" value="PRK07819.1"/>
    <property type="match status" value="1"/>
</dbReference>
<dbReference type="InterPro" id="IPR036291">
    <property type="entry name" value="NAD(P)-bd_dom_sf"/>
</dbReference>
<keyword evidence="8" id="KW-1185">Reference proteome</keyword>
<gene>
    <name evidence="7" type="ORF">Snoj_24820</name>
</gene>
<dbReference type="InterPro" id="IPR008927">
    <property type="entry name" value="6-PGluconate_DH-like_C_sf"/>
</dbReference>
<dbReference type="InterPro" id="IPR022694">
    <property type="entry name" value="3-OHacyl-CoA_DH"/>
</dbReference>
<protein>
    <submittedName>
        <fullName evidence="7">3-hydroxybutyryl-CoA dehydrogenase</fullName>
    </submittedName>
</protein>
<evidence type="ECO:0000256" key="3">
    <source>
        <dbReference type="ARBA" id="ARBA00023002"/>
    </source>
</evidence>
<dbReference type="SUPFAM" id="SSF48179">
    <property type="entry name" value="6-phosphogluconate dehydrogenase C-terminal domain-like"/>
    <property type="match status" value="1"/>
</dbReference>
<comment type="similarity">
    <text evidence="2">Belongs to the 3-hydroxyacyl-CoA dehydrogenase family.</text>
</comment>
<dbReference type="Gene3D" id="3.40.50.720">
    <property type="entry name" value="NAD(P)-binding Rossmann-like Domain"/>
    <property type="match status" value="1"/>
</dbReference>
<feature type="region of interest" description="Disordered" evidence="4">
    <location>
        <begin position="280"/>
        <end position="320"/>
    </location>
</feature>
<evidence type="ECO:0000256" key="1">
    <source>
        <dbReference type="ARBA" id="ARBA00005086"/>
    </source>
</evidence>
<dbReference type="Proteomes" id="UP000613974">
    <property type="component" value="Unassembled WGS sequence"/>
</dbReference>
<reference evidence="8" key="1">
    <citation type="submission" date="2023-07" db="EMBL/GenBank/DDBJ databases">
        <title>Whole genome shotgun sequence of Streptomyces nojiriensis NBRC 13794.</title>
        <authorList>
            <person name="Komaki H."/>
            <person name="Tamura T."/>
        </authorList>
    </citation>
    <scope>NUCLEOTIDE SEQUENCE [LARGE SCALE GENOMIC DNA]</scope>
    <source>
        <strain evidence="8">NBRC 13794</strain>
    </source>
</reference>
<dbReference type="EMBL" id="BNEC01000003">
    <property type="protein sequence ID" value="GHI68564.1"/>
    <property type="molecule type" value="Genomic_DNA"/>
</dbReference>
<evidence type="ECO:0000313" key="8">
    <source>
        <dbReference type="Proteomes" id="UP000613974"/>
    </source>
</evidence>
<dbReference type="Pfam" id="PF00725">
    <property type="entry name" value="3HCDH"/>
    <property type="match status" value="1"/>
</dbReference>
<dbReference type="Pfam" id="PF02737">
    <property type="entry name" value="3HCDH_N"/>
    <property type="match status" value="1"/>
</dbReference>
<name>A0ABQ3SK99_9ACTN</name>
<organism evidence="7 8">
    <name type="scientific">Streptomyces nojiriensis</name>
    <dbReference type="NCBI Taxonomy" id="66374"/>
    <lineage>
        <taxon>Bacteria</taxon>
        <taxon>Bacillati</taxon>
        <taxon>Actinomycetota</taxon>
        <taxon>Actinomycetes</taxon>
        <taxon>Kitasatosporales</taxon>
        <taxon>Streptomycetaceae</taxon>
        <taxon>Streptomyces</taxon>
    </lineage>
</organism>
<dbReference type="PANTHER" id="PTHR48075">
    <property type="entry name" value="3-HYDROXYACYL-COA DEHYDROGENASE FAMILY PROTEIN"/>
    <property type="match status" value="1"/>
</dbReference>
<dbReference type="PIRSF" id="PIRSF000105">
    <property type="entry name" value="HCDH"/>
    <property type="match status" value="1"/>
</dbReference>
<comment type="caution">
    <text evidence="7">The sequence shown here is derived from an EMBL/GenBank/DDBJ whole genome shotgun (WGS) entry which is preliminary data.</text>
</comment>
<feature type="domain" description="3-hydroxyacyl-CoA dehydrogenase NAD binding" evidence="6">
    <location>
        <begin position="7"/>
        <end position="186"/>
    </location>
</feature>
<dbReference type="SUPFAM" id="SSF51735">
    <property type="entry name" value="NAD(P)-binding Rossmann-fold domains"/>
    <property type="match status" value="1"/>
</dbReference>
<accession>A0ABQ3SK99</accession>
<dbReference type="InterPro" id="IPR013328">
    <property type="entry name" value="6PGD_dom2"/>
</dbReference>
<evidence type="ECO:0000313" key="7">
    <source>
        <dbReference type="EMBL" id="GHI68564.1"/>
    </source>
</evidence>